<feature type="domain" description="NYN" evidence="1">
    <location>
        <begin position="9"/>
        <end position="183"/>
    </location>
</feature>
<protein>
    <submittedName>
        <fullName evidence="3">Uncharacterized protein LOC108836379</fullName>
    </submittedName>
</protein>
<keyword evidence="2" id="KW-1185">Reference proteome</keyword>
<evidence type="ECO:0000259" key="1">
    <source>
        <dbReference type="Pfam" id="PF01936"/>
    </source>
</evidence>
<dbReference type="GO" id="GO:0004540">
    <property type="term" value="F:RNA nuclease activity"/>
    <property type="evidence" value="ECO:0007669"/>
    <property type="project" value="InterPro"/>
</dbReference>
<evidence type="ECO:0000313" key="3">
    <source>
        <dbReference type="RefSeq" id="XP_018465042.1"/>
    </source>
</evidence>
<dbReference type="Pfam" id="PF01936">
    <property type="entry name" value="NYN"/>
    <property type="match status" value="1"/>
</dbReference>
<organism evidence="2 3">
    <name type="scientific">Raphanus sativus</name>
    <name type="common">Radish</name>
    <name type="synonym">Raphanus raphanistrum var. sativus</name>
    <dbReference type="NCBI Taxonomy" id="3726"/>
    <lineage>
        <taxon>Eukaryota</taxon>
        <taxon>Viridiplantae</taxon>
        <taxon>Streptophyta</taxon>
        <taxon>Embryophyta</taxon>
        <taxon>Tracheophyta</taxon>
        <taxon>Spermatophyta</taxon>
        <taxon>Magnoliopsida</taxon>
        <taxon>eudicotyledons</taxon>
        <taxon>Gunneridae</taxon>
        <taxon>Pentapetalae</taxon>
        <taxon>rosids</taxon>
        <taxon>malvids</taxon>
        <taxon>Brassicales</taxon>
        <taxon>Brassicaceae</taxon>
        <taxon>Brassiceae</taxon>
        <taxon>Raphanus</taxon>
    </lineage>
</organism>
<dbReference type="CDD" id="cd10910">
    <property type="entry name" value="PIN_limkain_b1_N_like"/>
    <property type="match status" value="1"/>
</dbReference>
<proteinExistence type="predicted"/>
<dbReference type="GO" id="GO:0005777">
    <property type="term" value="C:peroxisome"/>
    <property type="evidence" value="ECO:0007669"/>
    <property type="project" value="InterPro"/>
</dbReference>
<dbReference type="PANTHER" id="PTHR14379">
    <property type="entry name" value="LIMKAIN B LKAP"/>
    <property type="match status" value="1"/>
</dbReference>
<dbReference type="AlphaFoldDB" id="A0A6J0LY90"/>
<dbReference type="Proteomes" id="UP000504610">
    <property type="component" value="Unplaced"/>
</dbReference>
<reference evidence="3" key="1">
    <citation type="submission" date="2025-08" db="UniProtKB">
        <authorList>
            <consortium name="RefSeq"/>
        </authorList>
    </citation>
    <scope>IDENTIFICATION</scope>
    <source>
        <tissue evidence="3">Leaf</tissue>
    </source>
</reference>
<dbReference type="InterPro" id="IPR021139">
    <property type="entry name" value="NYN"/>
</dbReference>
<dbReference type="InterPro" id="IPR024768">
    <property type="entry name" value="Marf1"/>
</dbReference>
<sequence>MGRFDKADTGIFWDVDDCPIPEGLNALIVSQNMRLALSKLSYSGKVFIHAYGDSNKILDDLITSDTLEDEISTLDLGEASSISATNPTVVVKETPDNFDYRGTTSIYAQDDQSTPLLMLNHSSGDKDAMLGRFLVDFMMWAVDNPAPANIILVLGDNMSRRQELFKIALGQVNMLSYNIHFAYPQNATCPSFPSVHIKWLWESLSLGGNPVEEEKNEEEDEEED</sequence>
<name>A0A6J0LY90_RAPSA</name>
<dbReference type="GeneID" id="108836379"/>
<dbReference type="KEGG" id="rsz:108836379"/>
<accession>A0A6J0LY90</accession>
<dbReference type="OrthoDB" id="549353at2759"/>
<gene>
    <name evidence="3" type="primary">LOC108836379</name>
</gene>
<dbReference type="RefSeq" id="XP_018465042.1">
    <property type="nucleotide sequence ID" value="XM_018609540.2"/>
</dbReference>
<dbReference type="GO" id="GO:0010468">
    <property type="term" value="P:regulation of gene expression"/>
    <property type="evidence" value="ECO:0007669"/>
    <property type="project" value="InterPro"/>
</dbReference>
<evidence type="ECO:0000313" key="2">
    <source>
        <dbReference type="Proteomes" id="UP000504610"/>
    </source>
</evidence>
<dbReference type="PANTHER" id="PTHR14379:SF36">
    <property type="entry name" value="NYN DOMAIN-CONTAINING PROTEIN"/>
    <property type="match status" value="1"/>
</dbReference>